<proteinExistence type="predicted"/>
<dbReference type="Proteomes" id="UP001165368">
    <property type="component" value="Unassembled WGS sequence"/>
</dbReference>
<feature type="domain" description="HNH nuclease" evidence="2">
    <location>
        <begin position="451"/>
        <end position="504"/>
    </location>
</feature>
<organism evidence="3 4">
    <name type="scientific">Arthrobacter hankyongi</name>
    <dbReference type="NCBI Taxonomy" id="2904801"/>
    <lineage>
        <taxon>Bacteria</taxon>
        <taxon>Bacillati</taxon>
        <taxon>Actinomycetota</taxon>
        <taxon>Actinomycetes</taxon>
        <taxon>Micrococcales</taxon>
        <taxon>Micrococcaceae</taxon>
        <taxon>Arthrobacter</taxon>
    </lineage>
</organism>
<dbReference type="EMBL" id="JAKLTQ010000005">
    <property type="protein sequence ID" value="MCG2622048.1"/>
    <property type="molecule type" value="Genomic_DNA"/>
</dbReference>
<sequence>MAARPQEPEFPEPASDTGAAEAMSQPPAAPDRVPVEPDWAALLPPDPDPDWAKDRAWVEFIPVLIDPEDRMADPYGDLLAAGAAAGSWDDLPEDDEDEWEPEPEPEPGAPPDPRGLLPVDAAGPVPPFEMAYDEAVDGLAAVRRAQAWLEARQARLLVRLHTLALEDCPAAAAPEGSDGMAGPTDALAVAAVAEEAAAVLRIPRRAAAEAVEAARRLTGEFKATFAALEAGDITDAQASVIIDQARSLPAAARPGFEAELLCIGSLLHRQALSDKARRLREMSHPESIAARRAASEASRCVELRPMEDGMAWFGCYLPAEQAVAAFNRIQDIALSLKSKTESRTLTQLRADAAVGLLLTGVAPAGDSPQDAGRALPGLGHGIAAQVVITVPMLSLLGVDAAPADLQGYGPVPAVVAARLAAGAPSLARLLTDPVDGAPLALDRTVYRPTAAQRRWLAAVHPHCTFFGCRRSTRDCDFDHVVPWSAGRGSTNTGNLGPVCRGHHRLKTAGLWAAARPPGEGAATVWTSPAGRTYTSEPEPLAATPPEGLSTLLERLEVRDLNEKLRAAYQRRRSNGRMAGGRPAGGAAAGGPAGLHGGARPAAGTAPGYGPNPSVERTADPPPDLSTEPPPF</sequence>
<keyword evidence="3" id="KW-0378">Hydrolase</keyword>
<feature type="compositionally biased region" description="Acidic residues" evidence="1">
    <location>
        <begin position="90"/>
        <end position="105"/>
    </location>
</feature>
<feature type="region of interest" description="Disordered" evidence="1">
    <location>
        <begin position="570"/>
        <end position="631"/>
    </location>
</feature>
<dbReference type="InterPro" id="IPR003615">
    <property type="entry name" value="HNH_nuc"/>
</dbReference>
<comment type="caution">
    <text evidence="3">The sequence shown here is derived from an EMBL/GenBank/DDBJ whole genome shotgun (WGS) entry which is preliminary data.</text>
</comment>
<dbReference type="Pfam" id="PF02720">
    <property type="entry name" value="DUF222"/>
    <property type="match status" value="1"/>
</dbReference>
<feature type="compositionally biased region" description="Low complexity" evidence="1">
    <location>
        <begin position="597"/>
        <end position="612"/>
    </location>
</feature>
<feature type="compositionally biased region" description="Pro residues" evidence="1">
    <location>
        <begin position="619"/>
        <end position="631"/>
    </location>
</feature>
<feature type="region of interest" description="Disordered" evidence="1">
    <location>
        <begin position="87"/>
        <end position="122"/>
    </location>
</feature>
<dbReference type="RefSeq" id="WP_237819970.1">
    <property type="nucleotide sequence ID" value="NZ_JAKLTQ010000005.1"/>
</dbReference>
<feature type="region of interest" description="Disordered" evidence="1">
    <location>
        <begin position="521"/>
        <end position="545"/>
    </location>
</feature>
<reference evidence="3" key="1">
    <citation type="submission" date="2022-01" db="EMBL/GenBank/DDBJ databases">
        <authorList>
            <person name="Jo J.-H."/>
            <person name="Im W.-T."/>
        </authorList>
    </citation>
    <scope>NUCLEOTIDE SEQUENCE</scope>
    <source>
        <strain evidence="3">I2-34</strain>
    </source>
</reference>
<evidence type="ECO:0000259" key="2">
    <source>
        <dbReference type="SMART" id="SM00507"/>
    </source>
</evidence>
<evidence type="ECO:0000256" key="1">
    <source>
        <dbReference type="SAM" id="MobiDB-lite"/>
    </source>
</evidence>
<feature type="compositionally biased region" description="Gly residues" evidence="1">
    <location>
        <begin position="577"/>
        <end position="596"/>
    </location>
</feature>
<dbReference type="Gene3D" id="1.10.30.50">
    <property type="match status" value="1"/>
</dbReference>
<dbReference type="SMART" id="SM00507">
    <property type="entry name" value="HNHc"/>
    <property type="match status" value="1"/>
</dbReference>
<keyword evidence="3" id="KW-0255">Endonuclease</keyword>
<gene>
    <name evidence="3" type="ORF">LVY72_08965</name>
</gene>
<dbReference type="GO" id="GO:0004519">
    <property type="term" value="F:endonuclease activity"/>
    <property type="evidence" value="ECO:0007669"/>
    <property type="project" value="UniProtKB-KW"/>
</dbReference>
<accession>A0ABS9L635</accession>
<dbReference type="InterPro" id="IPR003870">
    <property type="entry name" value="DUF222"/>
</dbReference>
<protein>
    <submittedName>
        <fullName evidence="3">HNH endonuclease</fullName>
    </submittedName>
</protein>
<evidence type="ECO:0000313" key="3">
    <source>
        <dbReference type="EMBL" id="MCG2622048.1"/>
    </source>
</evidence>
<dbReference type="CDD" id="cd00085">
    <property type="entry name" value="HNHc"/>
    <property type="match status" value="1"/>
</dbReference>
<keyword evidence="3" id="KW-0540">Nuclease</keyword>
<keyword evidence="4" id="KW-1185">Reference proteome</keyword>
<name>A0ABS9L635_9MICC</name>
<evidence type="ECO:0000313" key="4">
    <source>
        <dbReference type="Proteomes" id="UP001165368"/>
    </source>
</evidence>
<feature type="region of interest" description="Disordered" evidence="1">
    <location>
        <begin position="1"/>
        <end position="52"/>
    </location>
</feature>